<dbReference type="InterPro" id="IPR003607">
    <property type="entry name" value="HD/PDEase_dom"/>
</dbReference>
<dbReference type="InterPro" id="IPR007890">
    <property type="entry name" value="CHASE2"/>
</dbReference>
<dbReference type="SMART" id="SM01080">
    <property type="entry name" value="CHASE2"/>
    <property type="match status" value="1"/>
</dbReference>
<dbReference type="PROSITE" id="PS51832">
    <property type="entry name" value="HD_GYP"/>
    <property type="match status" value="1"/>
</dbReference>
<protein>
    <submittedName>
        <fullName evidence="3">CHASE2 domain-containing protein</fullName>
    </submittedName>
</protein>
<organism evidence="3 4">
    <name type="scientific">Campylobacter corcagiensis</name>
    <dbReference type="NCBI Taxonomy" id="1448857"/>
    <lineage>
        <taxon>Bacteria</taxon>
        <taxon>Pseudomonadati</taxon>
        <taxon>Campylobacterota</taxon>
        <taxon>Epsilonproteobacteria</taxon>
        <taxon>Campylobacterales</taxon>
        <taxon>Campylobacteraceae</taxon>
        <taxon>Campylobacter</taxon>
    </lineage>
</organism>
<dbReference type="AlphaFoldDB" id="A0A7M1LI59"/>
<proteinExistence type="predicted"/>
<dbReference type="CDD" id="cd00077">
    <property type="entry name" value="HDc"/>
    <property type="match status" value="1"/>
</dbReference>
<keyword evidence="1" id="KW-1133">Transmembrane helix</keyword>
<dbReference type="Pfam" id="PF05226">
    <property type="entry name" value="CHASE2"/>
    <property type="match status" value="1"/>
</dbReference>
<keyword evidence="1" id="KW-0812">Transmembrane</keyword>
<accession>A0A7M1LI59</accession>
<evidence type="ECO:0000313" key="4">
    <source>
        <dbReference type="Proteomes" id="UP000594749"/>
    </source>
</evidence>
<dbReference type="SMART" id="SM00471">
    <property type="entry name" value="HDc"/>
    <property type="match status" value="1"/>
</dbReference>
<dbReference type="Pfam" id="PF13487">
    <property type="entry name" value="HD_5"/>
    <property type="match status" value="1"/>
</dbReference>
<dbReference type="SUPFAM" id="SSF109604">
    <property type="entry name" value="HD-domain/PDEase-like"/>
    <property type="match status" value="1"/>
</dbReference>
<dbReference type="EMBL" id="CP063078">
    <property type="protein sequence ID" value="QOQ88011.1"/>
    <property type="molecule type" value="Genomic_DNA"/>
</dbReference>
<dbReference type="OrthoDB" id="9781223at2"/>
<keyword evidence="4" id="KW-1185">Reference proteome</keyword>
<evidence type="ECO:0000256" key="1">
    <source>
        <dbReference type="SAM" id="Phobius"/>
    </source>
</evidence>
<name>A0A7M1LI59_9BACT</name>
<gene>
    <name evidence="3" type="ORF">IMC76_04265</name>
</gene>
<dbReference type="Gene3D" id="1.10.3210.10">
    <property type="entry name" value="Hypothetical protein af1432"/>
    <property type="match status" value="1"/>
</dbReference>
<dbReference type="InterPro" id="IPR052020">
    <property type="entry name" value="Cyclic_di-GMP/3'3'-cGAMP_PDE"/>
</dbReference>
<keyword evidence="1" id="KW-0472">Membrane</keyword>
<feature type="transmembrane region" description="Helical" evidence="1">
    <location>
        <begin position="334"/>
        <end position="354"/>
    </location>
</feature>
<feature type="domain" description="HD-GYP" evidence="2">
    <location>
        <begin position="423"/>
        <end position="633"/>
    </location>
</feature>
<feature type="transmembrane region" description="Helical" evidence="1">
    <location>
        <begin position="6"/>
        <end position="29"/>
    </location>
</feature>
<sequence>MRYLKFIVYSLMMLLVMAFVAKSSFVTFIDYKIFDMFSKDTKTSSKSVIIVAIDEKSLSALGQWPWNRIITAKITQNILMAKPAVLGIDMILAEKDRTSLKEISKFYEHSLGLSIDINSVPDILQDNDKILSSALSANKSVLGTFMDNSNKECEKFTTIKSDQNIKNLAKFSGMLCSYDTINNNASGNGFINSKISIDRNLRQNVSFVRYKDAIVPSLTMAMLMQIDPNMTLKNAKFGTIELEFLGQKRYFNKKGTTLNTPYDSKNFKIVSAVDILDANFDKSILTGKLVILGATATGLYDHYINTDGVMYPGVFYHASFLENFIKDSLIINPIFFKNIFFALSLVFSMLLIFLYNKKGYIYAIVFFSLASLLVTSIAYIFVKKGIYISAGYFLVTSIIPMVALSLFGAYKGVIERKNHILDMESANRSTIASMIAVVDSKDGETGGHIIRTRSYIEALCKYLYKKGLYKDIITPEFIEILYRAVPLHDIGKVAIPDDILKKEGKLTEEEMKIMKTHVQRGKEIIEKSISMSETKNKFLISARNIVYTHHEKWDGSGYPQGLKGEEIPLEGRLMAIADVYDALVCERYYKKSYSFEKAEDIIISQSAKHFDPLLVEAFKKIRGEFRNIALKIS</sequence>
<dbReference type="InterPro" id="IPR037522">
    <property type="entry name" value="HD_GYP_dom"/>
</dbReference>
<dbReference type="RefSeq" id="WP_025801953.1">
    <property type="nucleotide sequence ID" value="NZ_CP053842.1"/>
</dbReference>
<evidence type="ECO:0000259" key="2">
    <source>
        <dbReference type="PROSITE" id="PS51832"/>
    </source>
</evidence>
<dbReference type="PANTHER" id="PTHR45228:SF5">
    <property type="entry name" value="CYCLIC DI-GMP PHOSPHODIESTERASE VC_1348-RELATED"/>
    <property type="match status" value="1"/>
</dbReference>
<reference evidence="3 4" key="1">
    <citation type="submission" date="2020-10" db="EMBL/GenBank/DDBJ databases">
        <title>Campylobacter and Helicobacter PacBio genomes.</title>
        <authorList>
            <person name="Lane C."/>
        </authorList>
    </citation>
    <scope>NUCLEOTIDE SEQUENCE [LARGE SCALE GENOMIC DNA]</scope>
    <source>
        <strain evidence="3 4">2016D-0077</strain>
    </source>
</reference>
<dbReference type="PANTHER" id="PTHR45228">
    <property type="entry name" value="CYCLIC DI-GMP PHOSPHODIESTERASE TM_0186-RELATED"/>
    <property type="match status" value="1"/>
</dbReference>
<evidence type="ECO:0000313" key="3">
    <source>
        <dbReference type="EMBL" id="QOQ88011.1"/>
    </source>
</evidence>
<feature type="transmembrane region" description="Helical" evidence="1">
    <location>
        <begin position="360"/>
        <end position="382"/>
    </location>
</feature>
<dbReference type="Proteomes" id="UP000594749">
    <property type="component" value="Chromosome"/>
</dbReference>
<feature type="transmembrane region" description="Helical" evidence="1">
    <location>
        <begin position="389"/>
        <end position="410"/>
    </location>
</feature>